<dbReference type="InterPro" id="IPR045700">
    <property type="entry name" value="Rab3GAP1"/>
</dbReference>
<accession>A0A0M3IZY2</accession>
<feature type="region of interest" description="Disordered" evidence="1">
    <location>
        <begin position="446"/>
        <end position="485"/>
    </location>
</feature>
<proteinExistence type="predicted"/>
<evidence type="ECO:0000313" key="2">
    <source>
        <dbReference type="EMBL" id="VDK18008.1"/>
    </source>
</evidence>
<evidence type="ECO:0000256" key="1">
    <source>
        <dbReference type="SAM" id="MobiDB-lite"/>
    </source>
</evidence>
<dbReference type="AlphaFoldDB" id="A0A0M3IZY2"/>
<dbReference type="PANTHER" id="PTHR21422:SF9">
    <property type="entry name" value="RAB3 GTPASE-ACTIVATING PROTEIN CATALYTIC SUBUNIT"/>
    <property type="match status" value="1"/>
</dbReference>
<dbReference type="GO" id="GO:0005096">
    <property type="term" value="F:GTPase activator activity"/>
    <property type="evidence" value="ECO:0007669"/>
    <property type="project" value="InterPro"/>
</dbReference>
<reference evidence="4" key="1">
    <citation type="submission" date="2017-02" db="UniProtKB">
        <authorList>
            <consortium name="WormBaseParasite"/>
        </authorList>
    </citation>
    <scope>IDENTIFICATION</scope>
</reference>
<dbReference type="EMBL" id="UYRR01000559">
    <property type="protein sequence ID" value="VDK18008.1"/>
    <property type="molecule type" value="Genomic_DNA"/>
</dbReference>
<evidence type="ECO:0000313" key="4">
    <source>
        <dbReference type="WBParaSite" id="ASIM_0000081601-mRNA-1"/>
    </source>
</evidence>
<evidence type="ECO:0000313" key="3">
    <source>
        <dbReference type="Proteomes" id="UP000267096"/>
    </source>
</evidence>
<name>A0A0M3IZY2_ANISI</name>
<dbReference type="OrthoDB" id="17346at2759"/>
<protein>
    <submittedName>
        <fullName evidence="4">Rab3 GTPase-activating protein catalytic subunit (inferred by orthology to a C. elegans protein)</fullName>
    </submittedName>
</protein>
<gene>
    <name evidence="2" type="ORF">ASIM_LOCUS715</name>
</gene>
<dbReference type="PANTHER" id="PTHR21422">
    <property type="entry name" value="RAB3 GTPASE-ACTIVATING PROTEIN CATALYTIC SUBUNIT"/>
    <property type="match status" value="1"/>
</dbReference>
<dbReference type="WBParaSite" id="ASIM_0000081601-mRNA-1">
    <property type="protein sequence ID" value="ASIM_0000081601-mRNA-1"/>
    <property type="gene ID" value="ASIM_0000081601"/>
</dbReference>
<keyword evidence="3" id="KW-1185">Reference proteome</keyword>
<organism evidence="4">
    <name type="scientific">Anisakis simplex</name>
    <name type="common">Herring worm</name>
    <dbReference type="NCBI Taxonomy" id="6269"/>
    <lineage>
        <taxon>Eukaryota</taxon>
        <taxon>Metazoa</taxon>
        <taxon>Ecdysozoa</taxon>
        <taxon>Nematoda</taxon>
        <taxon>Chromadorea</taxon>
        <taxon>Rhabditida</taxon>
        <taxon>Spirurina</taxon>
        <taxon>Ascaridomorpha</taxon>
        <taxon>Ascaridoidea</taxon>
        <taxon>Anisakidae</taxon>
        <taxon>Anisakis</taxon>
        <taxon>Anisakis simplex complex</taxon>
    </lineage>
</organism>
<dbReference type="Proteomes" id="UP000267096">
    <property type="component" value="Unassembled WGS sequence"/>
</dbReference>
<sequence length="621" mass="69119">MTTNSSSGEGGYCDEDSEVFEINDFTVITSLESFIVGLEAAMYSWGVEKKSSSNNRFTINKSLIAQCEWDSKSVKVIFGDNNALKLSYYWPKNLERIVEEPRKSISEDPPSSTGNTSNGDYMSNAAKLLLATELDFCPGSIITNQFGVLEFLLLTPFDWSTDKVVNENQLNTILSAVNIALTTTECIEMNLVECCFSELPVFVQYGDLDRQLYFGVCQNHSVRTYFDSVHLRRLQSIHSHLSGLIELFVDKVKCSLMDTHTIRVSIQIDYKLQEALDVNSAQAWSSYALIDRMVTPNELFVGNIPRLPFGAESDILEVFNLHAIWPNLRQETLNENDVYSDLDPLTAPFWCASASFQDGTACLMNLALKTLFDTASGREGRLHLSGVLGVGADGNSLSAESALSSITEPRSLSITNPAGLVDEVLAISKNDLTRWINAIFTNGSESSLEDEEMQSPSSRMTPPIANDRKATAPGEAVKEQSPSVEVPKISRLENDDEVDRMKWIYNKCMATLSHSKAAPMDSLASRISTALVYILCYHEGGTTAFAQLWNEVILELRRRWMCGETLPGMDSETIPDLSQSYLQQKLQMLQSCINARARHHKLLDDNVSSSDISSECHLFHL</sequence>
<reference evidence="2 3" key="2">
    <citation type="submission" date="2018-11" db="EMBL/GenBank/DDBJ databases">
        <authorList>
            <consortium name="Pathogen Informatics"/>
        </authorList>
    </citation>
    <scope>NUCLEOTIDE SEQUENCE [LARGE SCALE GENOMIC DNA]</scope>
</reference>